<dbReference type="EMBL" id="GL377627">
    <property type="protein sequence ID" value="EFJ14532.1"/>
    <property type="molecule type" value="Genomic_DNA"/>
</dbReference>
<dbReference type="InterPro" id="IPR011990">
    <property type="entry name" value="TPR-like_helical_dom_sf"/>
</dbReference>
<organism evidence="5">
    <name type="scientific">Selaginella moellendorffii</name>
    <name type="common">Spikemoss</name>
    <dbReference type="NCBI Taxonomy" id="88036"/>
    <lineage>
        <taxon>Eukaryota</taxon>
        <taxon>Viridiplantae</taxon>
        <taxon>Streptophyta</taxon>
        <taxon>Embryophyta</taxon>
        <taxon>Tracheophyta</taxon>
        <taxon>Lycopodiopsida</taxon>
        <taxon>Selaginellales</taxon>
        <taxon>Selaginellaceae</taxon>
        <taxon>Selaginella</taxon>
    </lineage>
</organism>
<dbReference type="AlphaFoldDB" id="D8SM35"/>
<dbReference type="InParanoid" id="D8SM35"/>
<reference evidence="4 5" key="1">
    <citation type="journal article" date="2011" name="Science">
        <title>The Selaginella genome identifies genetic changes associated with the evolution of vascular plants.</title>
        <authorList>
            <person name="Banks J.A."/>
            <person name="Nishiyama T."/>
            <person name="Hasebe M."/>
            <person name="Bowman J.L."/>
            <person name="Gribskov M."/>
            <person name="dePamphilis C."/>
            <person name="Albert V.A."/>
            <person name="Aono N."/>
            <person name="Aoyama T."/>
            <person name="Ambrose B.A."/>
            <person name="Ashton N.W."/>
            <person name="Axtell M.J."/>
            <person name="Barker E."/>
            <person name="Barker M.S."/>
            <person name="Bennetzen J.L."/>
            <person name="Bonawitz N.D."/>
            <person name="Chapple C."/>
            <person name="Cheng C."/>
            <person name="Correa L.G."/>
            <person name="Dacre M."/>
            <person name="DeBarry J."/>
            <person name="Dreyer I."/>
            <person name="Elias M."/>
            <person name="Engstrom E.M."/>
            <person name="Estelle M."/>
            <person name="Feng L."/>
            <person name="Finet C."/>
            <person name="Floyd S.K."/>
            <person name="Frommer W.B."/>
            <person name="Fujita T."/>
            <person name="Gramzow L."/>
            <person name="Gutensohn M."/>
            <person name="Harholt J."/>
            <person name="Hattori M."/>
            <person name="Heyl A."/>
            <person name="Hirai T."/>
            <person name="Hiwatashi Y."/>
            <person name="Ishikawa M."/>
            <person name="Iwata M."/>
            <person name="Karol K.G."/>
            <person name="Koehler B."/>
            <person name="Kolukisaoglu U."/>
            <person name="Kubo M."/>
            <person name="Kurata T."/>
            <person name="Lalonde S."/>
            <person name="Li K."/>
            <person name="Li Y."/>
            <person name="Litt A."/>
            <person name="Lyons E."/>
            <person name="Manning G."/>
            <person name="Maruyama T."/>
            <person name="Michael T.P."/>
            <person name="Mikami K."/>
            <person name="Miyazaki S."/>
            <person name="Morinaga S."/>
            <person name="Murata T."/>
            <person name="Mueller-Roeber B."/>
            <person name="Nelson D.R."/>
            <person name="Obara M."/>
            <person name="Oguri Y."/>
            <person name="Olmstead R.G."/>
            <person name="Onodera N."/>
            <person name="Petersen B.L."/>
            <person name="Pils B."/>
            <person name="Prigge M."/>
            <person name="Rensing S.A."/>
            <person name="Riano-Pachon D.M."/>
            <person name="Roberts A.W."/>
            <person name="Sato Y."/>
            <person name="Scheller H.V."/>
            <person name="Schulz B."/>
            <person name="Schulz C."/>
            <person name="Shakirov E.V."/>
            <person name="Shibagaki N."/>
            <person name="Shinohara N."/>
            <person name="Shippen D.E."/>
            <person name="Soerensen I."/>
            <person name="Sotooka R."/>
            <person name="Sugimoto N."/>
            <person name="Sugita M."/>
            <person name="Sumikawa N."/>
            <person name="Tanurdzic M."/>
            <person name="Theissen G."/>
            <person name="Ulvskov P."/>
            <person name="Wakazuki S."/>
            <person name="Weng J.K."/>
            <person name="Willats W.W."/>
            <person name="Wipf D."/>
            <person name="Wolf P.G."/>
            <person name="Yang L."/>
            <person name="Zimmer A.D."/>
            <person name="Zhu Q."/>
            <person name="Mitros T."/>
            <person name="Hellsten U."/>
            <person name="Loque D."/>
            <person name="Otillar R."/>
            <person name="Salamov A."/>
            <person name="Schmutz J."/>
            <person name="Shapiro H."/>
            <person name="Lindquist E."/>
            <person name="Lucas S."/>
            <person name="Rokhsar D."/>
            <person name="Grigoriev I.V."/>
        </authorList>
    </citation>
    <scope>NUCLEOTIDE SEQUENCE [LARGE SCALE GENOMIC DNA]</scope>
</reference>
<gene>
    <name evidence="4" type="ORF">SELMODRAFT_423566</name>
</gene>
<evidence type="ECO:0000256" key="3">
    <source>
        <dbReference type="SAM" id="MobiDB-lite"/>
    </source>
</evidence>
<dbReference type="KEGG" id="smo:SELMODRAFT_423566"/>
<dbReference type="SUPFAM" id="SSF48452">
    <property type="entry name" value="TPR-like"/>
    <property type="match status" value="1"/>
</dbReference>
<protein>
    <recommendedName>
        <fullName evidence="6">Pentatricopeptide repeat-containing protein</fullName>
    </recommendedName>
</protein>
<dbReference type="NCBIfam" id="TIGR00756">
    <property type="entry name" value="PPR"/>
    <property type="match status" value="1"/>
</dbReference>
<evidence type="ECO:0000313" key="4">
    <source>
        <dbReference type="EMBL" id="EFJ14532.1"/>
    </source>
</evidence>
<dbReference type="eggNOG" id="KOG4197">
    <property type="taxonomic scope" value="Eukaryota"/>
</dbReference>
<accession>D8SM35</accession>
<evidence type="ECO:0008006" key="6">
    <source>
        <dbReference type="Google" id="ProtNLM"/>
    </source>
</evidence>
<evidence type="ECO:0000313" key="5">
    <source>
        <dbReference type="Proteomes" id="UP000001514"/>
    </source>
</evidence>
<sequence>MVFEKMPSRDVISWTTLLTIYANANDGSSPTALVAAGIIFDSLIPERNAIAWSVLIRAYAERGRLSTAMDVFSRMPQWSSSSWSSIISCCAQHGDLDQAHAMIRQAPLDLETISWNAIAFSLIGIEHDPRAIFDRMERRNSGSWHALLQSYTRSGRLDDARAVLDRFPVLDAQAWGELVSGYAQAGHLSEARELSERSPERDAASTASLVAGYGQSGWLGEAREIFDRSPRRCPLVWTTLIQAFSGGRDARSARLAFERMPAWDSSSWSAIVGAYAQNHLADFWIKPVKDHFNCMADVFCRSGWLDEATELLGLMPFPADLSALTGGGCDPESTSLGRARCTKESGGEASGCHSAGPRVQEALRKLKKQSCTGKDAGGAPQRLHETGSGARAAQIEQGKLEADREEFLSVCKQQKITLEADVEAALRKLDEQHKMKHESFSNLVMEKLDKQGEELLSFCKRQEALKSKAGSKRTG</sequence>
<dbReference type="PANTHER" id="PTHR47925">
    <property type="entry name" value="OS01G0913400 PROTEIN-RELATED"/>
    <property type="match status" value="1"/>
</dbReference>
<feature type="region of interest" description="Disordered" evidence="3">
    <location>
        <begin position="370"/>
        <end position="391"/>
    </location>
</feature>
<evidence type="ECO:0000256" key="1">
    <source>
        <dbReference type="ARBA" id="ARBA00022737"/>
    </source>
</evidence>
<feature type="repeat" description="PPR" evidence="2">
    <location>
        <begin position="48"/>
        <end position="82"/>
    </location>
</feature>
<dbReference type="HOGENOM" id="CLU_575418_0_0_1"/>
<dbReference type="Pfam" id="PF01535">
    <property type="entry name" value="PPR"/>
    <property type="match status" value="6"/>
</dbReference>
<dbReference type="Proteomes" id="UP000001514">
    <property type="component" value="Unassembled WGS sequence"/>
</dbReference>
<keyword evidence="5" id="KW-1185">Reference proteome</keyword>
<proteinExistence type="predicted"/>
<keyword evidence="1" id="KW-0677">Repeat</keyword>
<dbReference type="PROSITE" id="PS51375">
    <property type="entry name" value="PPR"/>
    <property type="match status" value="1"/>
</dbReference>
<dbReference type="InterPro" id="IPR002885">
    <property type="entry name" value="PPR_rpt"/>
</dbReference>
<dbReference type="PANTHER" id="PTHR47925:SF84">
    <property type="entry name" value="PENTATRICOPEPTIDE REPEAT-CONTAINING PROTEIN"/>
    <property type="match status" value="1"/>
</dbReference>
<name>D8SM35_SELML</name>
<dbReference type="Gramene" id="EFJ14532">
    <property type="protein sequence ID" value="EFJ14532"/>
    <property type="gene ID" value="SELMODRAFT_423566"/>
</dbReference>
<dbReference type="Gene3D" id="1.25.40.10">
    <property type="entry name" value="Tetratricopeptide repeat domain"/>
    <property type="match status" value="3"/>
</dbReference>
<evidence type="ECO:0000256" key="2">
    <source>
        <dbReference type="PROSITE-ProRule" id="PRU00708"/>
    </source>
</evidence>